<dbReference type="EMBL" id="CAJOBJ010330186">
    <property type="protein sequence ID" value="CAF5181486.1"/>
    <property type="molecule type" value="Genomic_DNA"/>
</dbReference>
<accession>A0A8S3HJI4</accession>
<dbReference type="InterPro" id="IPR012337">
    <property type="entry name" value="RNaseH-like_sf"/>
</dbReference>
<evidence type="ECO:0000313" key="1">
    <source>
        <dbReference type="EMBL" id="CAF5181486.1"/>
    </source>
</evidence>
<protein>
    <submittedName>
        <fullName evidence="1">Uncharacterized protein</fullName>
    </submittedName>
</protein>
<sequence length="94" mass="11146">LTGYELNRDEWIILDSVQEVLNSFFEATKLVSGKQYSTIGLGYFTVNNLKEYLEERDGNYEVDQLKRLLLMQLINYFDNDVDQYDLLKVSYLFI</sequence>
<gene>
    <name evidence="1" type="ORF">GIL414_LOCUS69466</name>
</gene>
<dbReference type="AlphaFoldDB" id="A0A8S3HJI4"/>
<name>A0A8S3HJI4_9BILA</name>
<comment type="caution">
    <text evidence="1">The sequence shown here is derived from an EMBL/GenBank/DDBJ whole genome shotgun (WGS) entry which is preliminary data.</text>
</comment>
<dbReference type="SUPFAM" id="SSF53098">
    <property type="entry name" value="Ribonuclease H-like"/>
    <property type="match status" value="1"/>
</dbReference>
<dbReference type="Proteomes" id="UP000681720">
    <property type="component" value="Unassembled WGS sequence"/>
</dbReference>
<evidence type="ECO:0000313" key="2">
    <source>
        <dbReference type="Proteomes" id="UP000681720"/>
    </source>
</evidence>
<organism evidence="1 2">
    <name type="scientific">Rotaria magnacalcarata</name>
    <dbReference type="NCBI Taxonomy" id="392030"/>
    <lineage>
        <taxon>Eukaryota</taxon>
        <taxon>Metazoa</taxon>
        <taxon>Spiralia</taxon>
        <taxon>Gnathifera</taxon>
        <taxon>Rotifera</taxon>
        <taxon>Eurotatoria</taxon>
        <taxon>Bdelloidea</taxon>
        <taxon>Philodinida</taxon>
        <taxon>Philodinidae</taxon>
        <taxon>Rotaria</taxon>
    </lineage>
</organism>
<proteinExistence type="predicted"/>
<reference evidence="1" key="1">
    <citation type="submission" date="2021-02" db="EMBL/GenBank/DDBJ databases">
        <authorList>
            <person name="Nowell W R."/>
        </authorList>
    </citation>
    <scope>NUCLEOTIDE SEQUENCE</scope>
</reference>
<feature type="non-terminal residue" evidence="1">
    <location>
        <position position="1"/>
    </location>
</feature>